<evidence type="ECO:0000256" key="2">
    <source>
        <dbReference type="SAM" id="Phobius"/>
    </source>
</evidence>
<dbReference type="CDD" id="cd01949">
    <property type="entry name" value="GGDEF"/>
    <property type="match status" value="1"/>
</dbReference>
<keyword evidence="4" id="KW-0548">Nucleotidyltransferase</keyword>
<dbReference type="NCBIfam" id="TIGR00254">
    <property type="entry name" value="GGDEF"/>
    <property type="match status" value="1"/>
</dbReference>
<dbReference type="Proteomes" id="UP000503399">
    <property type="component" value="Chromosome"/>
</dbReference>
<dbReference type="InterPro" id="IPR029787">
    <property type="entry name" value="Nucleotide_cyclase"/>
</dbReference>
<dbReference type="InterPro" id="IPR050469">
    <property type="entry name" value="Diguanylate_Cyclase"/>
</dbReference>
<gene>
    <name evidence="4" type="ORF">R50_0231</name>
</gene>
<keyword evidence="2" id="KW-1133">Transmembrane helix</keyword>
<protein>
    <submittedName>
        <fullName evidence="4">Putative Diguanylate cyclase</fullName>
        <ecNumber evidence="4">2.7.7.65</ecNumber>
    </submittedName>
</protein>
<keyword evidence="2" id="KW-0812">Transmembrane</keyword>
<dbReference type="InterPro" id="IPR000160">
    <property type="entry name" value="GGDEF_dom"/>
</dbReference>
<organism evidence="4 5">
    <name type="scientific">Candidatus Hydrogenisulfobacillus filiaventi</name>
    <dbReference type="NCBI Taxonomy" id="2707344"/>
    <lineage>
        <taxon>Bacteria</taxon>
        <taxon>Bacillati</taxon>
        <taxon>Bacillota</taxon>
        <taxon>Clostridia</taxon>
        <taxon>Eubacteriales</taxon>
        <taxon>Clostridiales Family XVII. Incertae Sedis</taxon>
        <taxon>Candidatus Hydrogenisulfobacillus</taxon>
    </lineage>
</organism>
<dbReference type="Pfam" id="PF00990">
    <property type="entry name" value="GGDEF"/>
    <property type="match status" value="1"/>
</dbReference>
<feature type="region of interest" description="Disordered" evidence="1">
    <location>
        <begin position="269"/>
        <end position="316"/>
    </location>
</feature>
<dbReference type="SMART" id="SM00267">
    <property type="entry name" value="GGDEF"/>
    <property type="match status" value="1"/>
</dbReference>
<feature type="compositionally biased region" description="Gly residues" evidence="1">
    <location>
        <begin position="288"/>
        <end position="302"/>
    </location>
</feature>
<evidence type="ECO:0000313" key="4">
    <source>
        <dbReference type="EMBL" id="CAB1127737.1"/>
    </source>
</evidence>
<dbReference type="SUPFAM" id="SSF55073">
    <property type="entry name" value="Nucleotide cyclase"/>
    <property type="match status" value="1"/>
</dbReference>
<feature type="transmembrane region" description="Helical" evidence="2">
    <location>
        <begin position="41"/>
        <end position="73"/>
    </location>
</feature>
<dbReference type="EC" id="2.7.7.65" evidence="4"/>
<keyword evidence="2" id="KW-0472">Membrane</keyword>
<keyword evidence="5" id="KW-1185">Reference proteome</keyword>
<dbReference type="PROSITE" id="PS50887">
    <property type="entry name" value="GGDEF"/>
    <property type="match status" value="1"/>
</dbReference>
<proteinExistence type="predicted"/>
<dbReference type="AlphaFoldDB" id="A0A6F8ZDA1"/>
<feature type="transmembrane region" description="Helical" evidence="2">
    <location>
        <begin position="85"/>
        <end position="104"/>
    </location>
</feature>
<evidence type="ECO:0000313" key="5">
    <source>
        <dbReference type="Proteomes" id="UP000503399"/>
    </source>
</evidence>
<keyword evidence="4" id="KW-0808">Transferase</keyword>
<dbReference type="GO" id="GO:0052621">
    <property type="term" value="F:diguanylate cyclase activity"/>
    <property type="evidence" value="ECO:0007669"/>
    <property type="project" value="UniProtKB-EC"/>
</dbReference>
<dbReference type="PANTHER" id="PTHR45138">
    <property type="entry name" value="REGULATORY COMPONENTS OF SENSORY TRANSDUCTION SYSTEM"/>
    <property type="match status" value="1"/>
</dbReference>
<evidence type="ECO:0000259" key="3">
    <source>
        <dbReference type="PROSITE" id="PS50887"/>
    </source>
</evidence>
<feature type="domain" description="GGDEF" evidence="3">
    <location>
        <begin position="170"/>
        <end position="305"/>
    </location>
</feature>
<reference evidence="4 5" key="1">
    <citation type="submission" date="2020-02" db="EMBL/GenBank/DDBJ databases">
        <authorList>
            <person name="Hogendoorn C."/>
        </authorList>
    </citation>
    <scope>NUCLEOTIDE SEQUENCE [LARGE SCALE GENOMIC DNA]</scope>
    <source>
        <strain evidence="4">R501</strain>
    </source>
</reference>
<dbReference type="KEGG" id="hfv:R50_0231"/>
<sequence length="335" mass="33524">MALLPPLMLTAMARVGGFPLPWGLWPTVTVAQSYWLDWPLYAAATVAAMAAWAVSGGSALPGALALGVVAALAAWSPIRRRAARVGLLLASGWGIAAAAGWPGAGTRLAPGPALGEELLAGALLAGYVLSHRERTQALSAAVEAVARDHLTGALTPEGLETWLESWARPPRGLVAIVDLNDFKAVNDTYGHPVGDQLLSALARRLRQGLRNGDVVARVGGDEIACWCPGAEEEGAAQLAERLYHAVIADPVSTSAGPIRLDACPGLGGGSPGARNRRPCRAGAAAGQAAGGAAGSGPGGPAGTGKPARARRTPLADGCGAAAVERLGGAGGAGGP</sequence>
<name>A0A6F8ZDA1_9FIRM</name>
<dbReference type="InterPro" id="IPR043128">
    <property type="entry name" value="Rev_trsase/Diguanyl_cyclase"/>
</dbReference>
<dbReference type="PANTHER" id="PTHR45138:SF9">
    <property type="entry name" value="DIGUANYLATE CYCLASE DGCM-RELATED"/>
    <property type="match status" value="1"/>
</dbReference>
<dbReference type="Gene3D" id="3.30.70.270">
    <property type="match status" value="1"/>
</dbReference>
<evidence type="ECO:0000256" key="1">
    <source>
        <dbReference type="SAM" id="MobiDB-lite"/>
    </source>
</evidence>
<dbReference type="EMBL" id="LR778114">
    <property type="protein sequence ID" value="CAB1127737.1"/>
    <property type="molecule type" value="Genomic_DNA"/>
</dbReference>
<accession>A0A6F8ZDA1</accession>